<comment type="similarity">
    <text evidence="1">Belongs to the bacterial solute-binding protein 7 family.</text>
</comment>
<comment type="caution">
    <text evidence="5">The sequence shown here is derived from an EMBL/GenBank/DDBJ whole genome shotgun (WGS) entry which is preliminary data.</text>
</comment>
<organism evidence="5 6">
    <name type="scientific">Ramlibacter alkalitolerans</name>
    <dbReference type="NCBI Taxonomy" id="2039631"/>
    <lineage>
        <taxon>Bacteria</taxon>
        <taxon>Pseudomonadati</taxon>
        <taxon>Pseudomonadota</taxon>
        <taxon>Betaproteobacteria</taxon>
        <taxon>Burkholderiales</taxon>
        <taxon>Comamonadaceae</taxon>
        <taxon>Ramlibacter</taxon>
    </lineage>
</organism>
<keyword evidence="6" id="KW-1185">Reference proteome</keyword>
<dbReference type="NCBIfam" id="TIGR00787">
    <property type="entry name" value="dctP"/>
    <property type="match status" value="1"/>
</dbReference>
<dbReference type="InterPro" id="IPR018389">
    <property type="entry name" value="DctP_fam"/>
</dbReference>
<feature type="chain" id="PRO_5046424075" evidence="4">
    <location>
        <begin position="22"/>
        <end position="331"/>
    </location>
</feature>
<dbReference type="Pfam" id="PF03480">
    <property type="entry name" value="DctP"/>
    <property type="match status" value="1"/>
</dbReference>
<keyword evidence="2" id="KW-0813">Transport</keyword>
<keyword evidence="3 4" id="KW-0732">Signal</keyword>
<dbReference type="Proteomes" id="UP000622707">
    <property type="component" value="Unassembled WGS sequence"/>
</dbReference>
<gene>
    <name evidence="5" type="ORF">JI746_12000</name>
</gene>
<evidence type="ECO:0000256" key="4">
    <source>
        <dbReference type="SAM" id="SignalP"/>
    </source>
</evidence>
<name>A0ABS1JNL1_9BURK</name>
<dbReference type="PANTHER" id="PTHR33376:SF7">
    <property type="entry name" value="C4-DICARBOXYLATE-BINDING PROTEIN DCTB"/>
    <property type="match status" value="1"/>
</dbReference>
<dbReference type="InterPro" id="IPR004682">
    <property type="entry name" value="TRAP_DctP"/>
</dbReference>
<proteinExistence type="inferred from homology"/>
<evidence type="ECO:0000313" key="6">
    <source>
        <dbReference type="Proteomes" id="UP000622707"/>
    </source>
</evidence>
<evidence type="ECO:0000256" key="3">
    <source>
        <dbReference type="ARBA" id="ARBA00022729"/>
    </source>
</evidence>
<dbReference type="PIRSF" id="PIRSF006470">
    <property type="entry name" value="DctB"/>
    <property type="match status" value="1"/>
</dbReference>
<dbReference type="Gene3D" id="3.40.190.170">
    <property type="entry name" value="Bacterial extracellular solute-binding protein, family 7"/>
    <property type="match status" value="1"/>
</dbReference>
<evidence type="ECO:0000313" key="5">
    <source>
        <dbReference type="EMBL" id="MBL0425833.1"/>
    </source>
</evidence>
<dbReference type="NCBIfam" id="NF037995">
    <property type="entry name" value="TRAP_S1"/>
    <property type="match status" value="1"/>
</dbReference>
<accession>A0ABS1JNL1</accession>
<sequence length="331" mass="36506">MQRRTALSAMGLALASHHAFAQQPIVIKFSHVVTDDTPKGKGALKFKELAEKYTGGRVKVEVYPNSTLYKDKEELDALNSGSVQMLAPSTAKFRPIGVPEFEAMDLPFIFNGEEGYYKTVDGPIGGGLLKRLEAKGITGLAYWDNGFHMVSANRPLLLPADFQGLKIRISGSKIADLYFRKMGALPQIMAFSEVYHALQTGVVDGCENTPSNYWTQKFHEVQKHITVSNHAHLQYAVVTNSKFWNGLPGDVRGQLTKAMAEATRYTNSIAKQENVDALEKIKASGKTTLHYLTPQQRNAWVVALKPVYHEAEARVGKQVVDDLLKSAGIVA</sequence>
<reference evidence="5 6" key="1">
    <citation type="journal article" date="2017" name="Int. J. Syst. Evol. Microbiol.">
        <title>Ramlibacter alkalitolerans sp. nov., alkali-tolerant bacterium isolated from soil of ginseng.</title>
        <authorList>
            <person name="Lee D.H."/>
            <person name="Cha C.J."/>
        </authorList>
    </citation>
    <scope>NUCLEOTIDE SEQUENCE [LARGE SCALE GENOMIC DNA]</scope>
    <source>
        <strain evidence="5 6">KACC 19305</strain>
    </source>
</reference>
<dbReference type="RefSeq" id="WP_201689729.1">
    <property type="nucleotide sequence ID" value="NZ_JAEQND010000006.1"/>
</dbReference>
<feature type="signal peptide" evidence="4">
    <location>
        <begin position="1"/>
        <end position="21"/>
    </location>
</feature>
<dbReference type="InterPro" id="IPR038404">
    <property type="entry name" value="TRAP_DctP_sf"/>
</dbReference>
<dbReference type="CDD" id="cd13674">
    <property type="entry name" value="PBP2_TRAP_SBP_like_1"/>
    <property type="match status" value="1"/>
</dbReference>
<evidence type="ECO:0000256" key="1">
    <source>
        <dbReference type="ARBA" id="ARBA00009023"/>
    </source>
</evidence>
<dbReference type="PANTHER" id="PTHR33376">
    <property type="match status" value="1"/>
</dbReference>
<protein>
    <submittedName>
        <fullName evidence="5">TRAP transporter substrate-binding protein</fullName>
    </submittedName>
</protein>
<evidence type="ECO:0000256" key="2">
    <source>
        <dbReference type="ARBA" id="ARBA00022448"/>
    </source>
</evidence>
<dbReference type="EMBL" id="JAEQND010000006">
    <property type="protein sequence ID" value="MBL0425833.1"/>
    <property type="molecule type" value="Genomic_DNA"/>
</dbReference>